<name>A0ABP7VCN5_9ACTN</name>
<accession>A0ABP7VCN5</accession>
<keyword evidence="3" id="KW-1185">Reference proteome</keyword>
<gene>
    <name evidence="2" type="ORF">GCM10022214_17200</name>
</gene>
<dbReference type="Pfam" id="PF20530">
    <property type="entry name" value="DUF6745"/>
    <property type="match status" value="1"/>
</dbReference>
<dbReference type="InterPro" id="IPR046633">
    <property type="entry name" value="DUF6745"/>
</dbReference>
<feature type="domain" description="DUF6745" evidence="1">
    <location>
        <begin position="166"/>
        <end position="380"/>
    </location>
</feature>
<evidence type="ECO:0000313" key="2">
    <source>
        <dbReference type="EMBL" id="GAA4064034.1"/>
    </source>
</evidence>
<comment type="caution">
    <text evidence="2">The sequence shown here is derived from an EMBL/GenBank/DDBJ whole genome shotgun (WGS) entry which is preliminary data.</text>
</comment>
<dbReference type="Proteomes" id="UP001500683">
    <property type="component" value="Unassembled WGS sequence"/>
</dbReference>
<evidence type="ECO:0000313" key="3">
    <source>
        <dbReference type="Proteomes" id="UP001500683"/>
    </source>
</evidence>
<protein>
    <recommendedName>
        <fullName evidence="1">DUF6745 domain-containing protein</fullName>
    </recommendedName>
</protein>
<sequence>MRRAIEIRDEWLGHGLSVDPADRAAAEAAITELYRLAGQRPPRFVWVDSPRAGLARLPDDQRRPLRLRGVSAPPRGADWPFFSRLATEMSALRNLGRRIDRLMWAPGMGWTPAAMTPQEALEAGWPLAHVLDEVVEKSLGYTLRDQLATPLRTELDAPDIAGRTWYGQHDAHWIADIDVRLRVGALRMGAVQERHLDVWAAVARSCGWWWSGEDVCVVSERPATVRTEPLPGGLHGQRRLHCEDGPAVRFRDGWGVYSWHGTLVPSWVVTDPTVERIHRENNVEVRRSAIEHIGWDAYIEQAGLRLVAETADPGNPGCDLQLYDVPWGFGGTTRVLLAVNGSVERDGHRRRYGLGVPAGIDDPVAAVGWSYGLTGAQYARLARRT</sequence>
<organism evidence="2 3">
    <name type="scientific">Actinomadura miaoliensis</name>
    <dbReference type="NCBI Taxonomy" id="430685"/>
    <lineage>
        <taxon>Bacteria</taxon>
        <taxon>Bacillati</taxon>
        <taxon>Actinomycetota</taxon>
        <taxon>Actinomycetes</taxon>
        <taxon>Streptosporangiales</taxon>
        <taxon>Thermomonosporaceae</taxon>
        <taxon>Actinomadura</taxon>
    </lineage>
</organism>
<dbReference type="EMBL" id="BAAAZG010000006">
    <property type="protein sequence ID" value="GAA4064034.1"/>
    <property type="molecule type" value="Genomic_DNA"/>
</dbReference>
<proteinExistence type="predicted"/>
<reference evidence="3" key="1">
    <citation type="journal article" date="2019" name="Int. J. Syst. Evol. Microbiol.">
        <title>The Global Catalogue of Microorganisms (GCM) 10K type strain sequencing project: providing services to taxonomists for standard genome sequencing and annotation.</title>
        <authorList>
            <consortium name="The Broad Institute Genomics Platform"/>
            <consortium name="The Broad Institute Genome Sequencing Center for Infectious Disease"/>
            <person name="Wu L."/>
            <person name="Ma J."/>
        </authorList>
    </citation>
    <scope>NUCLEOTIDE SEQUENCE [LARGE SCALE GENOMIC DNA]</scope>
    <source>
        <strain evidence="3">JCM 16702</strain>
    </source>
</reference>
<evidence type="ECO:0000259" key="1">
    <source>
        <dbReference type="Pfam" id="PF20530"/>
    </source>
</evidence>